<feature type="compositionally biased region" description="Polar residues" evidence="1">
    <location>
        <begin position="277"/>
        <end position="288"/>
    </location>
</feature>
<keyword evidence="3" id="KW-1185">Reference proteome</keyword>
<gene>
    <name evidence="2" type="ORF">PECUL_23A030186</name>
</gene>
<feature type="region of interest" description="Disordered" evidence="1">
    <location>
        <begin position="140"/>
        <end position="163"/>
    </location>
</feature>
<organism evidence="2 3">
    <name type="scientific">Pelobates cultripes</name>
    <name type="common">Western spadefoot toad</name>
    <dbReference type="NCBI Taxonomy" id="61616"/>
    <lineage>
        <taxon>Eukaryota</taxon>
        <taxon>Metazoa</taxon>
        <taxon>Chordata</taxon>
        <taxon>Craniata</taxon>
        <taxon>Vertebrata</taxon>
        <taxon>Euteleostomi</taxon>
        <taxon>Amphibia</taxon>
        <taxon>Batrachia</taxon>
        <taxon>Anura</taxon>
        <taxon>Pelobatoidea</taxon>
        <taxon>Pelobatidae</taxon>
        <taxon>Pelobates</taxon>
    </lineage>
</organism>
<name>A0AAD1SUC5_PELCU</name>
<feature type="region of interest" description="Disordered" evidence="1">
    <location>
        <begin position="19"/>
        <end position="107"/>
    </location>
</feature>
<feature type="compositionally biased region" description="Polar residues" evidence="1">
    <location>
        <begin position="26"/>
        <end position="42"/>
    </location>
</feature>
<reference evidence="2" key="1">
    <citation type="submission" date="2022-03" db="EMBL/GenBank/DDBJ databases">
        <authorList>
            <person name="Alioto T."/>
            <person name="Alioto T."/>
            <person name="Gomez Garrido J."/>
        </authorList>
    </citation>
    <scope>NUCLEOTIDE SEQUENCE</scope>
</reference>
<accession>A0AAD1SUC5</accession>
<dbReference type="EMBL" id="OW240919">
    <property type="protein sequence ID" value="CAH2312018.1"/>
    <property type="molecule type" value="Genomic_DNA"/>
</dbReference>
<proteinExistence type="predicted"/>
<sequence>MHTQLLQVSKSKALKPRFFRFKHDLQQQSSMHRSIRNQGEAGSSSYSPLEERSSVSQLGPTPANAETKPEPSDITNLRCGPGASIKMADARRTKARGKESPHLEPAASKAAFGHKIARCPPPQTTSTHCDIKTRCLPLQAQRKTAAPKQWQARGGRKGRRHSRPECTLQLTPKKRFTLKMQWGADPASEIQHCPHGIPIADKAHSDILSKIEGHFSDFWQKLTRLLLQPSLPHKEAYLPKSSPPKHLRRSVPSLKMAPKTSPKRTQAGPQPRPKKLNSATRKSRTPTYRSIGDVRQWAPALRDCVMSPAGIG</sequence>
<dbReference type="Proteomes" id="UP001295444">
    <property type="component" value="Chromosome 08"/>
</dbReference>
<dbReference type="AlphaFoldDB" id="A0AAD1SUC5"/>
<evidence type="ECO:0000313" key="3">
    <source>
        <dbReference type="Proteomes" id="UP001295444"/>
    </source>
</evidence>
<feature type="compositionally biased region" description="Basic and acidic residues" evidence="1">
    <location>
        <begin position="88"/>
        <end position="102"/>
    </location>
</feature>
<evidence type="ECO:0000313" key="2">
    <source>
        <dbReference type="EMBL" id="CAH2312018.1"/>
    </source>
</evidence>
<protein>
    <submittedName>
        <fullName evidence="2">Uncharacterized protein</fullName>
    </submittedName>
</protein>
<evidence type="ECO:0000256" key="1">
    <source>
        <dbReference type="SAM" id="MobiDB-lite"/>
    </source>
</evidence>
<feature type="region of interest" description="Disordered" evidence="1">
    <location>
        <begin position="234"/>
        <end position="292"/>
    </location>
</feature>